<dbReference type="AlphaFoldDB" id="A0A9W5YGK9"/>
<protein>
    <recommendedName>
        <fullName evidence="3">Alcohol acetyltransferase</fullName>
    </recommendedName>
</protein>
<sequence length="427" mass="50994">MTNNRKWYRLDNTGKIYPSITSTRVSTVFRISATITTRVEPAKLQKALDNIIERFPYFKVNLRRGLFWYYFEYVNHNPVVKKEIFYPCMFMLFKKKKTFPFRILYYNKKISCEFSHSITDGTGALKFLQTLLVEYFRLVGVECQIPSYIFNKNSYVKQEEYEDSSHKYYKKNIPPPDYPKKAIHFPFKLNRKGEYYIITGIINVSRAKEESKIHGCSITEFLLAIYFETIQDYVYSRSVGRRRHLKRRIVINLPVNLRRIFPSNTMKNFFISITPNIDLRLGKYNREELIKLVKNYMEININEKHLSQYISRNVKNEKNKFIRIIPLFIKNMIMPIVYQRFGERGYTSGLSNLGLITMPREIENLIERFEFYPPPSKGNIVKMGIASYKDKIYISFGRLTKVTEIEKIFFRKIRKMDIPVKIETNLR</sequence>
<evidence type="ECO:0000313" key="1">
    <source>
        <dbReference type="EMBL" id="GKX31554.1"/>
    </source>
</evidence>
<proteinExistence type="predicted"/>
<dbReference type="RefSeq" id="WP_281818697.1">
    <property type="nucleotide sequence ID" value="NZ_BRLB01000018.1"/>
</dbReference>
<accession>A0A9W5YGK9</accession>
<dbReference type="Proteomes" id="UP001144256">
    <property type="component" value="Unassembled WGS sequence"/>
</dbReference>
<reference evidence="1" key="1">
    <citation type="submission" date="2022-06" db="EMBL/GenBank/DDBJ databases">
        <title>Vallitalea longa sp. nov., an anaerobic bacterium isolated from marine sediment.</title>
        <authorList>
            <person name="Hirano S."/>
            <person name="Terahara T."/>
            <person name="Mori K."/>
            <person name="Hamada M."/>
            <person name="Matsumoto R."/>
            <person name="Kobayashi T."/>
        </authorList>
    </citation>
    <scope>NUCLEOTIDE SEQUENCE</scope>
    <source>
        <strain evidence="1">SH18-1</strain>
    </source>
</reference>
<gene>
    <name evidence="1" type="ORF">SH1V18_40340</name>
</gene>
<comment type="caution">
    <text evidence="1">The sequence shown here is derived from an EMBL/GenBank/DDBJ whole genome shotgun (WGS) entry which is preliminary data.</text>
</comment>
<keyword evidence="2" id="KW-1185">Reference proteome</keyword>
<name>A0A9W5YGK9_9FIRM</name>
<evidence type="ECO:0000313" key="2">
    <source>
        <dbReference type="Proteomes" id="UP001144256"/>
    </source>
</evidence>
<dbReference type="EMBL" id="BRLB01000018">
    <property type="protein sequence ID" value="GKX31554.1"/>
    <property type="molecule type" value="Genomic_DNA"/>
</dbReference>
<organism evidence="1 2">
    <name type="scientific">Vallitalea longa</name>
    <dbReference type="NCBI Taxonomy" id="2936439"/>
    <lineage>
        <taxon>Bacteria</taxon>
        <taxon>Bacillati</taxon>
        <taxon>Bacillota</taxon>
        <taxon>Clostridia</taxon>
        <taxon>Lachnospirales</taxon>
        <taxon>Vallitaleaceae</taxon>
        <taxon>Vallitalea</taxon>
    </lineage>
</organism>
<evidence type="ECO:0008006" key="3">
    <source>
        <dbReference type="Google" id="ProtNLM"/>
    </source>
</evidence>